<dbReference type="Pfam" id="PF13404">
    <property type="entry name" value="HTH_AsnC-type"/>
    <property type="match status" value="1"/>
</dbReference>
<keyword evidence="2" id="KW-0238">DNA-binding</keyword>
<dbReference type="PANTHER" id="PTHR30154:SF53">
    <property type="entry name" value="HTH-TYPE TRANSCRIPTIONAL REGULATOR LRPC"/>
    <property type="match status" value="1"/>
</dbReference>
<dbReference type="GO" id="GO:0005829">
    <property type="term" value="C:cytosol"/>
    <property type="evidence" value="ECO:0007669"/>
    <property type="project" value="TreeGrafter"/>
</dbReference>
<feature type="domain" description="HTH asnC-type" evidence="4">
    <location>
        <begin position="1"/>
        <end position="62"/>
    </location>
</feature>
<organism evidence="5 6">
    <name type="scientific">Stackebrandtia albiflava</name>
    <dbReference type="NCBI Taxonomy" id="406432"/>
    <lineage>
        <taxon>Bacteria</taxon>
        <taxon>Bacillati</taxon>
        <taxon>Actinomycetota</taxon>
        <taxon>Actinomycetes</taxon>
        <taxon>Glycomycetales</taxon>
        <taxon>Glycomycetaceae</taxon>
        <taxon>Stackebrandtia</taxon>
    </lineage>
</organism>
<evidence type="ECO:0000256" key="2">
    <source>
        <dbReference type="ARBA" id="ARBA00023125"/>
    </source>
</evidence>
<dbReference type="PANTHER" id="PTHR30154">
    <property type="entry name" value="LEUCINE-RESPONSIVE REGULATORY PROTEIN"/>
    <property type="match status" value="1"/>
</dbReference>
<evidence type="ECO:0000256" key="3">
    <source>
        <dbReference type="ARBA" id="ARBA00023163"/>
    </source>
</evidence>
<dbReference type="OrthoDB" id="5243753at2"/>
<keyword evidence="1" id="KW-0805">Transcription regulation</keyword>
<dbReference type="Proteomes" id="UP000321617">
    <property type="component" value="Unassembled WGS sequence"/>
</dbReference>
<dbReference type="GO" id="GO:0043200">
    <property type="term" value="P:response to amino acid"/>
    <property type="evidence" value="ECO:0007669"/>
    <property type="project" value="TreeGrafter"/>
</dbReference>
<dbReference type="InterPro" id="IPR000485">
    <property type="entry name" value="AsnC-type_HTH_dom"/>
</dbReference>
<reference evidence="5 6" key="1">
    <citation type="journal article" date="2013" name="Stand. Genomic Sci.">
        <title>Genomic Encyclopedia of Type Strains, Phase I: The one thousand microbial genomes (KMG-I) project.</title>
        <authorList>
            <person name="Kyrpides N.C."/>
            <person name="Woyke T."/>
            <person name="Eisen J.A."/>
            <person name="Garrity G."/>
            <person name="Lilburn T.G."/>
            <person name="Beck B.J."/>
            <person name="Whitman W.B."/>
            <person name="Hugenholtz P."/>
            <person name="Klenk H.P."/>
        </authorList>
    </citation>
    <scope>NUCLEOTIDE SEQUENCE [LARGE SCALE GENOMIC DNA]</scope>
    <source>
        <strain evidence="5 6">DSM 45044</strain>
    </source>
</reference>
<dbReference type="Gene3D" id="3.30.70.920">
    <property type="match status" value="1"/>
</dbReference>
<dbReference type="SMART" id="SM00344">
    <property type="entry name" value="HTH_ASNC"/>
    <property type="match status" value="1"/>
</dbReference>
<dbReference type="InterPro" id="IPR019887">
    <property type="entry name" value="Tscrpt_reg_AsnC/Lrp_C"/>
</dbReference>
<dbReference type="InterPro" id="IPR036390">
    <property type="entry name" value="WH_DNA-bd_sf"/>
</dbReference>
<dbReference type="InterPro" id="IPR011008">
    <property type="entry name" value="Dimeric_a/b-barrel"/>
</dbReference>
<gene>
    <name evidence="5" type="ORF">LX16_2917</name>
</gene>
<dbReference type="RefSeq" id="WP_147139058.1">
    <property type="nucleotide sequence ID" value="NZ_BAABIJ010000002.1"/>
</dbReference>
<evidence type="ECO:0000259" key="4">
    <source>
        <dbReference type="PROSITE" id="PS50956"/>
    </source>
</evidence>
<keyword evidence="6" id="KW-1185">Reference proteome</keyword>
<dbReference type="PRINTS" id="PR00033">
    <property type="entry name" value="HTHASNC"/>
</dbReference>
<name>A0A562V2U5_9ACTN</name>
<proteinExistence type="predicted"/>
<dbReference type="AlphaFoldDB" id="A0A562V2U5"/>
<keyword evidence="3" id="KW-0804">Transcription</keyword>
<dbReference type="InterPro" id="IPR019888">
    <property type="entry name" value="Tscrpt_reg_AsnC-like"/>
</dbReference>
<comment type="caution">
    <text evidence="5">The sequence shown here is derived from an EMBL/GenBank/DDBJ whole genome shotgun (WGS) entry which is preliminary data.</text>
</comment>
<evidence type="ECO:0000313" key="6">
    <source>
        <dbReference type="Proteomes" id="UP000321617"/>
    </source>
</evidence>
<dbReference type="Pfam" id="PF01037">
    <property type="entry name" value="AsnC_trans_reg"/>
    <property type="match status" value="1"/>
</dbReference>
<dbReference type="EMBL" id="VLLL01000006">
    <property type="protein sequence ID" value="TWJ12163.1"/>
    <property type="molecule type" value="Genomic_DNA"/>
</dbReference>
<dbReference type="GO" id="GO:0043565">
    <property type="term" value="F:sequence-specific DNA binding"/>
    <property type="evidence" value="ECO:0007669"/>
    <property type="project" value="InterPro"/>
</dbReference>
<dbReference type="InterPro" id="IPR036388">
    <property type="entry name" value="WH-like_DNA-bd_sf"/>
</dbReference>
<dbReference type="SUPFAM" id="SSF54909">
    <property type="entry name" value="Dimeric alpha+beta barrel"/>
    <property type="match status" value="1"/>
</dbReference>
<evidence type="ECO:0000256" key="1">
    <source>
        <dbReference type="ARBA" id="ARBA00023015"/>
    </source>
</evidence>
<protein>
    <submittedName>
        <fullName evidence="5">Transcriptional regulator, AsnC family</fullName>
    </submittedName>
</protein>
<evidence type="ECO:0000313" key="5">
    <source>
        <dbReference type="EMBL" id="TWJ12163.1"/>
    </source>
</evidence>
<dbReference type="CDD" id="cd00090">
    <property type="entry name" value="HTH_ARSR"/>
    <property type="match status" value="1"/>
</dbReference>
<accession>A0A562V2U5</accession>
<dbReference type="Gene3D" id="1.10.10.10">
    <property type="entry name" value="Winged helix-like DNA-binding domain superfamily/Winged helix DNA-binding domain"/>
    <property type="match status" value="1"/>
</dbReference>
<sequence>MDDIDRRIVQLLRSQARMSYAELARRVGLTSPSVQERVAKLERNEVITGYRAEINPEAIGLGITALVGIVTTAGAEYSDVADAIQEISEVESCYFMAGQESYLLKVRVGTMAQLEHLVTRLSRLPGVGGTRTTIALSTKWEGRPQPTDPDVPDPV</sequence>
<dbReference type="PROSITE" id="PS50956">
    <property type="entry name" value="HTH_ASNC_2"/>
    <property type="match status" value="1"/>
</dbReference>
<dbReference type="SUPFAM" id="SSF46785">
    <property type="entry name" value="Winged helix' DNA-binding domain"/>
    <property type="match status" value="1"/>
</dbReference>
<dbReference type="InterPro" id="IPR011991">
    <property type="entry name" value="ArsR-like_HTH"/>
</dbReference>